<feature type="compositionally biased region" description="Low complexity" evidence="1">
    <location>
        <begin position="555"/>
        <end position="577"/>
    </location>
</feature>
<feature type="region of interest" description="Disordered" evidence="1">
    <location>
        <begin position="203"/>
        <end position="236"/>
    </location>
</feature>
<dbReference type="Proteomes" id="UP000815325">
    <property type="component" value="Unassembled WGS sequence"/>
</dbReference>
<dbReference type="EMBL" id="MU069892">
    <property type="protein sequence ID" value="KAF5832172.1"/>
    <property type="molecule type" value="Genomic_DNA"/>
</dbReference>
<feature type="compositionally biased region" description="Low complexity" evidence="1">
    <location>
        <begin position="603"/>
        <end position="617"/>
    </location>
</feature>
<organism evidence="2 3">
    <name type="scientific">Dunaliella salina</name>
    <name type="common">Green alga</name>
    <name type="synonym">Protococcus salinus</name>
    <dbReference type="NCBI Taxonomy" id="3046"/>
    <lineage>
        <taxon>Eukaryota</taxon>
        <taxon>Viridiplantae</taxon>
        <taxon>Chlorophyta</taxon>
        <taxon>core chlorophytes</taxon>
        <taxon>Chlorophyceae</taxon>
        <taxon>CS clade</taxon>
        <taxon>Chlamydomonadales</taxon>
        <taxon>Dunaliellaceae</taxon>
        <taxon>Dunaliella</taxon>
    </lineage>
</organism>
<feature type="non-terminal residue" evidence="2">
    <location>
        <position position="1"/>
    </location>
</feature>
<sequence length="777" mass="82241">GSLFAEQAAHARGQALAERVARELEQGSALGSNTSSSSDLPGAQQQRHHAKGRKFRHARQSNSSSDYPYEHRRQLLFGLGSLRYRRSSTGSSLLDSEAQIGSGDDSPGGWGGYRGLRPFNSLGRRFYRPASIITVNSLYDANGDCADDGTDGSWSVAPSASNSPAPARLHTTRPPTPTAYHHSSTHARGLSWLTDSQLQQHHARGLSFADSSASVHSARPSRSPSAIGSQSRSPSYFHAPSQFCSPSYFNHPSHSRSPSYATTASTSARTNPAALASKPPSPSFQGPPGSPRLGAAHRGPPPSHIAGSQGVTRQIFSDPVSLHGLESPSIPPFLPSARLGRTSMSSGQVQLQTHAPDAHAQQGALAPRVMVRSTSSRGNDTVTTRNGVVWGRLGNGSGASHMGGESTRHAALMSHERTAAAGWLGVQGMTREEAWEYLRTLARTPLPMSSAADSSASLSMHYPVQGWCSLGDGDDLVGWLPNPPQPAWSGQGAGIGPHGLQLQQQQQQLRSGPLPRGPARGLNFREAAPEGRDTPLDTVEEQATFDGERARLSTRRQQQQQQQQQWRQRSSEHQQQQKQRRWSEQGHEQASNDGREGGRQLRQQSSTGSSEQGSDNSAMQQRRRKYALAAASRTTTTAAQRSSSIEHVLASGGGIQIGDPSSGFSADGSPSAEVTAAQASGGVLGGPSRASPPPSWPAISRPLSWRPTCSSNSEGDGEEGDGSNLTLPTLAGHLPAVKGRPGAQGSGGSSSSSLPSFDVSVYGDVQRGSHGQRSLVQ</sequence>
<accession>A0ABQ7GC41</accession>
<feature type="region of interest" description="Disordered" evidence="1">
    <location>
        <begin position="90"/>
        <end position="112"/>
    </location>
</feature>
<evidence type="ECO:0000313" key="2">
    <source>
        <dbReference type="EMBL" id="KAF5832172.1"/>
    </source>
</evidence>
<feature type="compositionally biased region" description="Low complexity" evidence="1">
    <location>
        <begin position="500"/>
        <end position="509"/>
    </location>
</feature>
<feature type="non-terminal residue" evidence="2">
    <location>
        <position position="777"/>
    </location>
</feature>
<feature type="region of interest" description="Disordered" evidence="1">
    <location>
        <begin position="150"/>
        <end position="185"/>
    </location>
</feature>
<protein>
    <submittedName>
        <fullName evidence="2">Uncharacterized protein</fullName>
    </submittedName>
</protein>
<keyword evidence="3" id="KW-1185">Reference proteome</keyword>
<evidence type="ECO:0000313" key="3">
    <source>
        <dbReference type="Proteomes" id="UP000815325"/>
    </source>
</evidence>
<evidence type="ECO:0000256" key="1">
    <source>
        <dbReference type="SAM" id="MobiDB-lite"/>
    </source>
</evidence>
<feature type="compositionally biased region" description="Low complexity" evidence="1">
    <location>
        <begin position="155"/>
        <end position="167"/>
    </location>
</feature>
<name>A0ABQ7GC41_DUNSA</name>
<proteinExistence type="predicted"/>
<feature type="region of interest" description="Disordered" evidence="1">
    <location>
        <begin position="1"/>
        <end position="69"/>
    </location>
</feature>
<comment type="caution">
    <text evidence="2">The sequence shown here is derived from an EMBL/GenBank/DDBJ whole genome shotgun (WGS) entry which is preliminary data.</text>
</comment>
<feature type="region of interest" description="Disordered" evidence="1">
    <location>
        <begin position="478"/>
        <end position="777"/>
    </location>
</feature>
<feature type="compositionally biased region" description="Basic residues" evidence="1">
    <location>
        <begin position="46"/>
        <end position="59"/>
    </location>
</feature>
<feature type="compositionally biased region" description="Polar residues" evidence="1">
    <location>
        <begin position="209"/>
        <end position="234"/>
    </location>
</feature>
<feature type="region of interest" description="Disordered" evidence="1">
    <location>
        <begin position="248"/>
        <end position="308"/>
    </location>
</feature>
<feature type="compositionally biased region" description="Low complexity" evidence="1">
    <location>
        <begin position="28"/>
        <end position="38"/>
    </location>
</feature>
<reference evidence="2" key="1">
    <citation type="submission" date="2017-08" db="EMBL/GenBank/DDBJ databases">
        <authorList>
            <person name="Polle J.E."/>
            <person name="Barry K."/>
            <person name="Cushman J."/>
            <person name="Schmutz J."/>
            <person name="Tran D."/>
            <person name="Hathwaick L.T."/>
            <person name="Yim W.C."/>
            <person name="Jenkins J."/>
            <person name="Mckie-Krisberg Z.M."/>
            <person name="Prochnik S."/>
            <person name="Lindquist E."/>
            <person name="Dockter R.B."/>
            <person name="Adam C."/>
            <person name="Molina H."/>
            <person name="Bunkerborg J."/>
            <person name="Jin E."/>
            <person name="Buchheim M."/>
            <person name="Magnuson J."/>
        </authorList>
    </citation>
    <scope>NUCLEOTIDE SEQUENCE</scope>
    <source>
        <strain evidence="2">CCAP 19/18</strain>
    </source>
</reference>
<feature type="compositionally biased region" description="Low complexity" evidence="1">
    <location>
        <begin position="255"/>
        <end position="287"/>
    </location>
</feature>
<gene>
    <name evidence="2" type="ORF">DUNSADRAFT_12011</name>
</gene>
<feature type="compositionally biased region" description="Low complexity" evidence="1">
    <location>
        <begin position="627"/>
        <end position="643"/>
    </location>
</feature>